<dbReference type="PANTHER" id="PTHR40265:SF1">
    <property type="entry name" value="GLYOXALASE-LIKE DOMAIN-CONTAINING PROTEIN"/>
    <property type="match status" value="1"/>
</dbReference>
<feature type="domain" description="Glyoxalase-like" evidence="1">
    <location>
        <begin position="5"/>
        <end position="195"/>
    </location>
</feature>
<evidence type="ECO:0000259" key="1">
    <source>
        <dbReference type="Pfam" id="PF13468"/>
    </source>
</evidence>
<dbReference type="PANTHER" id="PTHR40265">
    <property type="entry name" value="BLL2707 PROTEIN"/>
    <property type="match status" value="1"/>
</dbReference>
<protein>
    <submittedName>
        <fullName evidence="2">VOC family protein</fullName>
    </submittedName>
</protein>
<evidence type="ECO:0000313" key="3">
    <source>
        <dbReference type="Proteomes" id="UP001595969"/>
    </source>
</evidence>
<dbReference type="Gene3D" id="3.10.180.10">
    <property type="entry name" value="2,3-Dihydroxybiphenyl 1,2-Dioxygenase, domain 1"/>
    <property type="match status" value="1"/>
</dbReference>
<reference evidence="3" key="1">
    <citation type="journal article" date="2019" name="Int. J. Syst. Evol. Microbiol.">
        <title>The Global Catalogue of Microorganisms (GCM) 10K type strain sequencing project: providing services to taxonomists for standard genome sequencing and annotation.</title>
        <authorList>
            <consortium name="The Broad Institute Genomics Platform"/>
            <consortium name="The Broad Institute Genome Sequencing Center for Infectious Disease"/>
            <person name="Wu L."/>
            <person name="Ma J."/>
        </authorList>
    </citation>
    <scope>NUCLEOTIDE SEQUENCE [LARGE SCALE GENOMIC DNA]</scope>
    <source>
        <strain evidence="3">CGMCC 1.19032</strain>
    </source>
</reference>
<dbReference type="SUPFAM" id="SSF54593">
    <property type="entry name" value="Glyoxalase/Bleomycin resistance protein/Dihydroxybiphenyl dioxygenase"/>
    <property type="match status" value="1"/>
</dbReference>
<comment type="caution">
    <text evidence="2">The sequence shown here is derived from an EMBL/GenBank/DDBJ whole genome shotgun (WGS) entry which is preliminary data.</text>
</comment>
<accession>A0ABV9MV46</accession>
<evidence type="ECO:0000313" key="2">
    <source>
        <dbReference type="EMBL" id="MFC4718914.1"/>
    </source>
</evidence>
<proteinExistence type="predicted"/>
<gene>
    <name evidence="2" type="ORF">ACFO5I_04045</name>
</gene>
<sequence>MTVQLDHVVHYVNDLNQVIETFAANDLIAFYGGQHKEWGTHNVLSYFDLSYIEFLSIEEPTLAQNADQVHVVVKDALRHLPTEETLSRLALRTDDIEALAACLRQTVQISPIFAGKRTDAKGNLIEWQMFSILGDYQGLPYPFIIQWSGTEKERRIQLQQSGVIQSHPAGAKELKKAIFAVDEPEAVVKHWQELFNLPLLQSTKNLGLLIGDKELHFIKGVTNQLQSIVLTGATTLVGSNIQIGQSTYLFE</sequence>
<dbReference type="EMBL" id="JBHSGS010000020">
    <property type="protein sequence ID" value="MFC4718914.1"/>
    <property type="molecule type" value="Genomic_DNA"/>
</dbReference>
<dbReference type="Pfam" id="PF13468">
    <property type="entry name" value="Glyoxalase_3"/>
    <property type="match status" value="1"/>
</dbReference>
<dbReference type="RefSeq" id="WP_204654828.1">
    <property type="nucleotide sequence ID" value="NZ_JAFBFD010000040.1"/>
</dbReference>
<dbReference type="Proteomes" id="UP001595969">
    <property type="component" value="Unassembled WGS sequence"/>
</dbReference>
<organism evidence="2 3">
    <name type="scientific">Enterococcus lemanii</name>
    <dbReference type="NCBI Taxonomy" id="1159752"/>
    <lineage>
        <taxon>Bacteria</taxon>
        <taxon>Bacillati</taxon>
        <taxon>Bacillota</taxon>
        <taxon>Bacilli</taxon>
        <taxon>Lactobacillales</taxon>
        <taxon>Enterococcaceae</taxon>
        <taxon>Enterococcus</taxon>
    </lineage>
</organism>
<keyword evidence="3" id="KW-1185">Reference proteome</keyword>
<dbReference type="InterPro" id="IPR025870">
    <property type="entry name" value="Glyoxalase-like_dom"/>
</dbReference>
<dbReference type="InterPro" id="IPR029068">
    <property type="entry name" value="Glyas_Bleomycin-R_OHBP_Dase"/>
</dbReference>
<name>A0ABV9MV46_9ENTE</name>